<dbReference type="Proteomes" id="UP000838756">
    <property type="component" value="Unassembled WGS sequence"/>
</dbReference>
<dbReference type="AlphaFoldDB" id="A0A8S4QM64"/>
<protein>
    <submittedName>
        <fullName evidence="1">Jg24577 protein</fullName>
    </submittedName>
</protein>
<keyword evidence="2" id="KW-1185">Reference proteome</keyword>
<organism evidence="1 2">
    <name type="scientific">Pararge aegeria aegeria</name>
    <dbReference type="NCBI Taxonomy" id="348720"/>
    <lineage>
        <taxon>Eukaryota</taxon>
        <taxon>Metazoa</taxon>
        <taxon>Ecdysozoa</taxon>
        <taxon>Arthropoda</taxon>
        <taxon>Hexapoda</taxon>
        <taxon>Insecta</taxon>
        <taxon>Pterygota</taxon>
        <taxon>Neoptera</taxon>
        <taxon>Endopterygota</taxon>
        <taxon>Lepidoptera</taxon>
        <taxon>Glossata</taxon>
        <taxon>Ditrysia</taxon>
        <taxon>Papilionoidea</taxon>
        <taxon>Nymphalidae</taxon>
        <taxon>Satyrinae</taxon>
        <taxon>Satyrini</taxon>
        <taxon>Parargina</taxon>
        <taxon>Pararge</taxon>
    </lineage>
</organism>
<reference evidence="1" key="1">
    <citation type="submission" date="2022-03" db="EMBL/GenBank/DDBJ databases">
        <authorList>
            <person name="Lindestad O."/>
        </authorList>
    </citation>
    <scope>NUCLEOTIDE SEQUENCE</scope>
</reference>
<dbReference type="OrthoDB" id="407509at2759"/>
<comment type="caution">
    <text evidence="1">The sequence shown here is derived from an EMBL/GenBank/DDBJ whole genome shotgun (WGS) entry which is preliminary data.</text>
</comment>
<gene>
    <name evidence="1" type="primary">jg24577</name>
    <name evidence="1" type="ORF">PAEG_LOCUS3702</name>
</gene>
<accession>A0A8S4QM64</accession>
<name>A0A8S4QM64_9NEOP</name>
<evidence type="ECO:0000313" key="2">
    <source>
        <dbReference type="Proteomes" id="UP000838756"/>
    </source>
</evidence>
<dbReference type="EMBL" id="CAKXAJ010012050">
    <property type="protein sequence ID" value="CAH2215570.1"/>
    <property type="molecule type" value="Genomic_DNA"/>
</dbReference>
<sequence length="80" mass="9087">MFGVSLGDQIRNEEILRRTRVTDLAQRVAKLTWKWSGNIARRTDGRWGSNFPRCWNAVLSPRTGKCNVGRPQRGGQTTSN</sequence>
<evidence type="ECO:0000313" key="1">
    <source>
        <dbReference type="EMBL" id="CAH2215570.1"/>
    </source>
</evidence>
<proteinExistence type="predicted"/>